<keyword evidence="1" id="KW-0547">Nucleotide-binding</keyword>
<name>A0A1X3DFH2_9NEIS</name>
<dbReference type="GO" id="GO:0005524">
    <property type="term" value="F:ATP binding"/>
    <property type="evidence" value="ECO:0007669"/>
    <property type="project" value="UniProtKB-KW"/>
</dbReference>
<dbReference type="PANTHER" id="PTHR39206">
    <property type="entry name" value="SLL8004 PROTEIN"/>
    <property type="match status" value="1"/>
</dbReference>
<dbReference type="PANTHER" id="PTHR39206:SF1">
    <property type="entry name" value="SLL8004 PROTEIN"/>
    <property type="match status" value="1"/>
</dbReference>
<dbReference type="AlphaFoldDB" id="A0A1X3DFH2"/>
<dbReference type="InterPro" id="IPR027417">
    <property type="entry name" value="P-loop_NTPase"/>
</dbReference>
<proteinExistence type="predicted"/>
<keyword evidence="5" id="KW-1185">Reference proteome</keyword>
<protein>
    <recommendedName>
        <fullName evidence="3">Zeta toxin domain-containing protein</fullName>
    </recommendedName>
</protein>
<evidence type="ECO:0000256" key="2">
    <source>
        <dbReference type="ARBA" id="ARBA00022840"/>
    </source>
</evidence>
<accession>A0A1X3DFH2</accession>
<dbReference type="InterPro" id="IPR010488">
    <property type="entry name" value="Zeta_toxin_domain"/>
</dbReference>
<evidence type="ECO:0000259" key="3">
    <source>
        <dbReference type="Pfam" id="PF06414"/>
    </source>
</evidence>
<gene>
    <name evidence="4" type="ORF">BWD09_01840</name>
</gene>
<comment type="caution">
    <text evidence="4">The sequence shown here is derived from an EMBL/GenBank/DDBJ whole genome shotgun (WGS) entry which is preliminary data.</text>
</comment>
<evidence type="ECO:0000313" key="5">
    <source>
        <dbReference type="Proteomes" id="UP000193118"/>
    </source>
</evidence>
<keyword evidence="2" id="KW-0067">ATP-binding</keyword>
<dbReference type="OrthoDB" id="9791543at2"/>
<reference evidence="5" key="1">
    <citation type="submission" date="2017-01" db="EMBL/GenBank/DDBJ databases">
        <authorList>
            <person name="Wolfgang W.J."/>
            <person name="Cole J."/>
            <person name="Wroblewski D."/>
            <person name="Mcginnis J."/>
            <person name="Musser K.A."/>
        </authorList>
    </citation>
    <scope>NUCLEOTIDE SEQUENCE [LARGE SCALE GENOMIC DNA]</scope>
    <source>
        <strain evidence="5">DSM 19151</strain>
    </source>
</reference>
<sequence>MRPKQARAVFYCGTNGAGKTTLRGLNHDAVSVVIDSDHIAAELNPANPRAADMEAGRQALKLFQTALNNGISFSMESTLSGVSVLRRMQQAKDKGFHVILNYIGLVSADLHIERVQSRIRSGGHPIDNGVIRRRFIESHTNLAVAVQLADEAYLYDNSGAELALVLYAAGGKIYLQTDTQPAWVQKLIQTLTAV</sequence>
<evidence type="ECO:0000313" key="4">
    <source>
        <dbReference type="EMBL" id="OSI18535.1"/>
    </source>
</evidence>
<feature type="domain" description="Zeta toxin" evidence="3">
    <location>
        <begin position="4"/>
        <end position="153"/>
    </location>
</feature>
<organism evidence="4 5">
    <name type="scientific">Neisseria dentiae</name>
    <dbReference type="NCBI Taxonomy" id="194197"/>
    <lineage>
        <taxon>Bacteria</taxon>
        <taxon>Pseudomonadati</taxon>
        <taxon>Pseudomonadota</taxon>
        <taxon>Betaproteobacteria</taxon>
        <taxon>Neisseriales</taxon>
        <taxon>Neisseriaceae</taxon>
        <taxon>Neisseria</taxon>
    </lineage>
</organism>
<dbReference type="STRING" id="194197.BWD09_01840"/>
<dbReference type="Pfam" id="PF06414">
    <property type="entry name" value="Zeta_toxin"/>
    <property type="match status" value="1"/>
</dbReference>
<dbReference type="SUPFAM" id="SSF52540">
    <property type="entry name" value="P-loop containing nucleoside triphosphate hydrolases"/>
    <property type="match status" value="1"/>
</dbReference>
<dbReference type="Gene3D" id="3.40.50.300">
    <property type="entry name" value="P-loop containing nucleotide triphosphate hydrolases"/>
    <property type="match status" value="1"/>
</dbReference>
<dbReference type="Proteomes" id="UP000193118">
    <property type="component" value="Unassembled WGS sequence"/>
</dbReference>
<dbReference type="GeneID" id="94579895"/>
<evidence type="ECO:0000256" key="1">
    <source>
        <dbReference type="ARBA" id="ARBA00022741"/>
    </source>
</evidence>
<dbReference type="GO" id="GO:0016301">
    <property type="term" value="F:kinase activity"/>
    <property type="evidence" value="ECO:0007669"/>
    <property type="project" value="InterPro"/>
</dbReference>
<dbReference type="RefSeq" id="WP_085365034.1">
    <property type="nucleotide sequence ID" value="NZ_CAUJPZ010000001.1"/>
</dbReference>
<dbReference type="EMBL" id="MTBO01000002">
    <property type="protein sequence ID" value="OSI18535.1"/>
    <property type="molecule type" value="Genomic_DNA"/>
</dbReference>